<dbReference type="Proteomes" id="UP000185657">
    <property type="component" value="Unassembled WGS sequence"/>
</dbReference>
<protein>
    <submittedName>
        <fullName evidence="2">Uncharacterized protein</fullName>
    </submittedName>
</protein>
<feature type="chain" id="PRO_5044549361" evidence="1">
    <location>
        <begin position="27"/>
        <end position="146"/>
    </location>
</feature>
<dbReference type="OrthoDB" id="6894050at2"/>
<evidence type="ECO:0000313" key="4">
    <source>
        <dbReference type="Proteomes" id="UP000185657"/>
    </source>
</evidence>
<keyword evidence="1" id="KW-0732">Signal</keyword>
<proteinExistence type="predicted"/>
<organism evidence="2 5">
    <name type="scientific">Hydrogenophaga crassostreae</name>
    <dbReference type="NCBI Taxonomy" id="1763535"/>
    <lineage>
        <taxon>Bacteria</taxon>
        <taxon>Pseudomonadati</taxon>
        <taxon>Pseudomonadota</taxon>
        <taxon>Betaproteobacteria</taxon>
        <taxon>Burkholderiales</taxon>
        <taxon>Comamonadaceae</taxon>
        <taxon>Hydrogenophaga</taxon>
    </lineage>
</organism>
<dbReference type="KEGG" id="hyl:LPB072_20385"/>
<name>A0A162SR66_9BURK</name>
<keyword evidence="4" id="KW-1185">Reference proteome</keyword>
<dbReference type="EMBL" id="LVWD01000041">
    <property type="protein sequence ID" value="OAD39654.1"/>
    <property type="molecule type" value="Genomic_DNA"/>
</dbReference>
<reference evidence="3 4" key="1">
    <citation type="submission" date="2016-02" db="EMBL/GenBank/DDBJ databases">
        <title>Draft genome sequence of Hydrogenophaga sp. LPB0072.</title>
        <authorList>
            <person name="Shin S.-K."/>
            <person name="Yi H."/>
        </authorList>
    </citation>
    <scope>NUCLEOTIDE SEQUENCE [LARGE SCALE GENOMIC DNA]</scope>
    <source>
        <strain evidence="3 4">LPB0072</strain>
    </source>
</reference>
<gene>
    <name evidence="2" type="ORF">LPB072_20385</name>
    <name evidence="3" type="ORF">LPB72_20555</name>
</gene>
<reference evidence="2 5" key="2">
    <citation type="submission" date="2016-10" db="EMBL/GenBank/DDBJ databases">
        <title>Hydorgenophaga sp. LPB0072 isolated from gastropod.</title>
        <authorList>
            <person name="Kim E."/>
            <person name="Yi H."/>
        </authorList>
    </citation>
    <scope>NUCLEOTIDE SEQUENCE [LARGE SCALE GENOMIC DNA]</scope>
    <source>
        <strain evidence="2 5">LPB0072</strain>
    </source>
</reference>
<dbReference type="Proteomes" id="UP000185680">
    <property type="component" value="Chromosome"/>
</dbReference>
<dbReference type="AlphaFoldDB" id="A0A162SR66"/>
<sequence>MVKTGWGWRWVGALALPFALLEPAWAGTAERACSAETFPDFVTRFGDDVSVQRGATSSPLHWQSMDLKAQPEPQPVLKTLAMAQLPFPVMPLVAERQRASLLLDVEMPGTHLGKVTLHKADTDYLVNYYFVKKDCWSLVRIDDWSL</sequence>
<evidence type="ECO:0000256" key="1">
    <source>
        <dbReference type="SAM" id="SignalP"/>
    </source>
</evidence>
<evidence type="ECO:0000313" key="5">
    <source>
        <dbReference type="Proteomes" id="UP000185680"/>
    </source>
</evidence>
<dbReference type="RefSeq" id="WP_066095675.1">
    <property type="nucleotide sequence ID" value="NZ_CP017476.1"/>
</dbReference>
<dbReference type="EMBL" id="CP017476">
    <property type="protein sequence ID" value="AOW14825.1"/>
    <property type="molecule type" value="Genomic_DNA"/>
</dbReference>
<feature type="signal peptide" evidence="1">
    <location>
        <begin position="1"/>
        <end position="26"/>
    </location>
</feature>
<accession>A0A162SR66</accession>
<dbReference type="STRING" id="1763535.LPB072_20385"/>
<evidence type="ECO:0000313" key="2">
    <source>
        <dbReference type="EMBL" id="AOW14825.1"/>
    </source>
</evidence>
<evidence type="ECO:0000313" key="3">
    <source>
        <dbReference type="EMBL" id="OAD39654.1"/>
    </source>
</evidence>